<comment type="function">
    <text evidence="2 22">Cell wall formation.</text>
</comment>
<comment type="similarity">
    <text evidence="5 22">Belongs to the D-alanine--D-alanine ligase family.</text>
</comment>
<evidence type="ECO:0000256" key="3">
    <source>
        <dbReference type="ARBA" id="ARBA00004496"/>
    </source>
</evidence>
<dbReference type="SUPFAM" id="SSF52440">
    <property type="entry name" value="PreATP-grasp domain"/>
    <property type="match status" value="1"/>
</dbReference>
<evidence type="ECO:0000313" key="29">
    <source>
        <dbReference type="Proteomes" id="UP000242972"/>
    </source>
</evidence>
<dbReference type="Proteomes" id="UP000242972">
    <property type="component" value="Unassembled WGS sequence"/>
</dbReference>
<evidence type="ECO:0000256" key="18">
    <source>
        <dbReference type="ARBA" id="ARBA00060592"/>
    </source>
</evidence>
<keyword evidence="13 22" id="KW-0133">Cell shape</keyword>
<dbReference type="PANTHER" id="PTHR23132">
    <property type="entry name" value="D-ALANINE--D-ALANINE LIGASE"/>
    <property type="match status" value="1"/>
</dbReference>
<dbReference type="FunFam" id="3.30.470.20:FF:000008">
    <property type="entry name" value="D-alanine--D-alanine ligase"/>
    <property type="match status" value="1"/>
</dbReference>
<dbReference type="PANTHER" id="PTHR23132:SF25">
    <property type="entry name" value="D-ALANINE--D-ALANINE LIGASE A"/>
    <property type="match status" value="1"/>
</dbReference>
<evidence type="ECO:0000256" key="10">
    <source>
        <dbReference type="ARBA" id="ARBA00022741"/>
    </source>
</evidence>
<feature type="binding site" evidence="24">
    <location>
        <begin position="195"/>
        <end position="196"/>
    </location>
    <ligand>
        <name>ATP</name>
        <dbReference type="ChEBI" id="CHEBI:30616"/>
    </ligand>
</feature>
<dbReference type="InterPro" id="IPR011127">
    <property type="entry name" value="Dala_Dala_lig_N"/>
</dbReference>
<dbReference type="EMBL" id="PXYW01000078">
    <property type="protein sequence ID" value="PSR30479.1"/>
    <property type="molecule type" value="Genomic_DNA"/>
</dbReference>
<evidence type="ECO:0000256" key="1">
    <source>
        <dbReference type="ARBA" id="ARBA00001936"/>
    </source>
</evidence>
<feature type="active site" evidence="23">
    <location>
        <position position="195"/>
    </location>
</feature>
<comment type="subcellular location">
    <subcellularLocation>
        <location evidence="3 22">Cytoplasm</location>
    </subcellularLocation>
</comment>
<dbReference type="FunFam" id="3.30.1490.20:FF:000007">
    <property type="entry name" value="D-alanine--D-alanine ligase"/>
    <property type="match status" value="1"/>
</dbReference>
<comment type="cofactor">
    <cofactor evidence="1">
        <name>Mn(2+)</name>
        <dbReference type="ChEBI" id="CHEBI:29035"/>
    </cofactor>
</comment>
<evidence type="ECO:0000256" key="7">
    <source>
        <dbReference type="ARBA" id="ARBA00022490"/>
    </source>
</evidence>
<dbReference type="Gene3D" id="3.30.1490.20">
    <property type="entry name" value="ATP-grasp fold, A domain"/>
    <property type="match status" value="1"/>
</dbReference>
<dbReference type="InterPro" id="IPR016185">
    <property type="entry name" value="PreATP-grasp_dom_sf"/>
</dbReference>
<evidence type="ECO:0000256" key="8">
    <source>
        <dbReference type="ARBA" id="ARBA00022598"/>
    </source>
</evidence>
<dbReference type="HAMAP" id="MF_00047">
    <property type="entry name" value="Dala_Dala_lig"/>
    <property type="match status" value="1"/>
</dbReference>
<dbReference type="Gene3D" id="3.40.50.20">
    <property type="match status" value="1"/>
</dbReference>
<accession>A0A2T2X7M2</accession>
<evidence type="ECO:0000256" key="26">
    <source>
        <dbReference type="PROSITE-ProRule" id="PRU00409"/>
    </source>
</evidence>
<evidence type="ECO:0000313" key="28">
    <source>
        <dbReference type="EMBL" id="PSR30479.1"/>
    </source>
</evidence>
<keyword evidence="11 26" id="KW-0067">ATP-binding</keyword>
<gene>
    <name evidence="22" type="primary">ddl</name>
    <name evidence="28" type="ORF">C7B46_17815</name>
</gene>
<keyword evidence="15 25" id="KW-0464">Manganese</keyword>
<comment type="pathway">
    <text evidence="18">Glycan biosynthesis.</text>
</comment>
<comment type="cofactor">
    <cofactor evidence="25">
        <name>Mg(2+)</name>
        <dbReference type="ChEBI" id="CHEBI:18420"/>
    </cofactor>
    <cofactor evidence="25">
        <name>Mn(2+)</name>
        <dbReference type="ChEBI" id="CHEBI:29035"/>
    </cofactor>
    <text evidence="25">Binds 2 magnesium or manganese ions per subunit.</text>
</comment>
<keyword evidence="16 22" id="KW-0961">Cell wall biogenesis/degradation</keyword>
<name>A0A2T2X7M2_9FIRM</name>
<evidence type="ECO:0000256" key="12">
    <source>
        <dbReference type="ARBA" id="ARBA00022842"/>
    </source>
</evidence>
<dbReference type="UniPathway" id="UPA00219"/>
<dbReference type="GO" id="GO:0005829">
    <property type="term" value="C:cytosol"/>
    <property type="evidence" value="ECO:0007669"/>
    <property type="project" value="TreeGrafter"/>
</dbReference>
<dbReference type="PROSITE" id="PS50975">
    <property type="entry name" value="ATP_GRASP"/>
    <property type="match status" value="1"/>
</dbReference>
<keyword evidence="10 24" id="KW-0547">Nucleotide-binding</keyword>
<keyword evidence="8 22" id="KW-0436">Ligase</keyword>
<dbReference type="PIRSF" id="PIRSF039102">
    <property type="entry name" value="Ddl/VanB"/>
    <property type="match status" value="1"/>
</dbReference>
<proteinExistence type="inferred from homology"/>
<keyword evidence="9 25" id="KW-0479">Metal-binding</keyword>
<keyword evidence="12 25" id="KW-0460">Magnesium</keyword>
<feature type="binding site" evidence="25">
    <location>
        <position position="320"/>
    </location>
    <ligand>
        <name>Mg(2+)</name>
        <dbReference type="ChEBI" id="CHEBI:18420"/>
        <label>1</label>
    </ligand>
</feature>
<dbReference type="InterPro" id="IPR011761">
    <property type="entry name" value="ATP-grasp"/>
</dbReference>
<evidence type="ECO:0000256" key="13">
    <source>
        <dbReference type="ARBA" id="ARBA00022960"/>
    </source>
</evidence>
<evidence type="ECO:0000256" key="23">
    <source>
        <dbReference type="PIRSR" id="PIRSR039102-1"/>
    </source>
</evidence>
<protein>
    <recommendedName>
        <fullName evidence="19 22">D-alanine--D-alanine ligase</fullName>
        <ecNumber evidence="6 22">6.3.2.4</ecNumber>
    </recommendedName>
    <alternativeName>
        <fullName evidence="21 22">D-Ala-D-Ala ligase</fullName>
    </alternativeName>
    <alternativeName>
        <fullName evidence="20 22">D-alanylalanine synthetase</fullName>
    </alternativeName>
</protein>
<evidence type="ECO:0000256" key="2">
    <source>
        <dbReference type="ARBA" id="ARBA00003921"/>
    </source>
</evidence>
<dbReference type="GO" id="GO:0046872">
    <property type="term" value="F:metal ion binding"/>
    <property type="evidence" value="ECO:0007669"/>
    <property type="project" value="UniProtKB-KW"/>
</dbReference>
<feature type="active site" evidence="23">
    <location>
        <position position="15"/>
    </location>
</feature>
<evidence type="ECO:0000256" key="6">
    <source>
        <dbReference type="ARBA" id="ARBA00012216"/>
    </source>
</evidence>
<evidence type="ECO:0000256" key="5">
    <source>
        <dbReference type="ARBA" id="ARBA00010871"/>
    </source>
</evidence>
<keyword evidence="7 22" id="KW-0963">Cytoplasm</keyword>
<dbReference type="GO" id="GO:0005524">
    <property type="term" value="F:ATP binding"/>
    <property type="evidence" value="ECO:0007669"/>
    <property type="project" value="UniProtKB-UniRule"/>
</dbReference>
<feature type="binding site" evidence="24">
    <location>
        <position position="142"/>
    </location>
    <ligand>
        <name>ATP</name>
        <dbReference type="ChEBI" id="CHEBI:30616"/>
    </ligand>
</feature>
<dbReference type="InterPro" id="IPR011095">
    <property type="entry name" value="Dala_Dala_lig_C"/>
</dbReference>
<dbReference type="NCBIfam" id="TIGR01205">
    <property type="entry name" value="D_ala_D_alaTIGR"/>
    <property type="match status" value="1"/>
</dbReference>
<evidence type="ECO:0000256" key="14">
    <source>
        <dbReference type="ARBA" id="ARBA00022984"/>
    </source>
</evidence>
<dbReference type="Gene3D" id="3.30.470.20">
    <property type="entry name" value="ATP-grasp fold, B domain"/>
    <property type="match status" value="1"/>
</dbReference>
<evidence type="ECO:0000259" key="27">
    <source>
        <dbReference type="PROSITE" id="PS50975"/>
    </source>
</evidence>
<keyword evidence="14 22" id="KW-0573">Peptidoglycan synthesis</keyword>
<evidence type="ECO:0000256" key="4">
    <source>
        <dbReference type="ARBA" id="ARBA00004752"/>
    </source>
</evidence>
<feature type="binding site" evidence="25">
    <location>
        <position position="320"/>
    </location>
    <ligand>
        <name>Mg(2+)</name>
        <dbReference type="ChEBI" id="CHEBI:18420"/>
        <label>2</label>
    </ligand>
</feature>
<dbReference type="GO" id="GO:0008716">
    <property type="term" value="F:D-alanine-D-alanine ligase activity"/>
    <property type="evidence" value="ECO:0007669"/>
    <property type="project" value="UniProtKB-UniRule"/>
</dbReference>
<evidence type="ECO:0000256" key="11">
    <source>
        <dbReference type="ARBA" id="ARBA00022840"/>
    </source>
</evidence>
<feature type="binding site" evidence="24">
    <location>
        <begin position="225"/>
        <end position="232"/>
    </location>
    <ligand>
        <name>ATP</name>
        <dbReference type="ChEBI" id="CHEBI:30616"/>
    </ligand>
</feature>
<dbReference type="GO" id="GO:0009252">
    <property type="term" value="P:peptidoglycan biosynthetic process"/>
    <property type="evidence" value="ECO:0007669"/>
    <property type="project" value="UniProtKB-UniRule"/>
</dbReference>
<dbReference type="GO" id="GO:0008360">
    <property type="term" value="P:regulation of cell shape"/>
    <property type="evidence" value="ECO:0007669"/>
    <property type="project" value="UniProtKB-KW"/>
</dbReference>
<dbReference type="Pfam" id="PF01820">
    <property type="entry name" value="Dala_Dala_lig_N"/>
    <property type="match status" value="1"/>
</dbReference>
<dbReference type="InterPro" id="IPR005905">
    <property type="entry name" value="D_ala_D_ala"/>
</dbReference>
<dbReference type="AlphaFoldDB" id="A0A2T2X7M2"/>
<evidence type="ECO:0000256" key="15">
    <source>
        <dbReference type="ARBA" id="ARBA00023211"/>
    </source>
</evidence>
<evidence type="ECO:0000256" key="17">
    <source>
        <dbReference type="ARBA" id="ARBA00047614"/>
    </source>
</evidence>
<sequence>MALRVGVLFGGQSEEHDVSMMSAYAVMEALVGTYEIVPMAIDKMGRWMAGDAALDLMRVETGRAPVLPSFVRSTENRRQTPQAIDGRQVPFRPETFTGLMDVVIPVLHGPLGEDGTVQGLLELVGLPYVGSGVLGSALGMDKIAMKIMLGAMGIPQVAYYGLSRHEWIQERTLTLDHLEKSLAYPMFVKPANLGSSIGISKATHRMELEVAIDTAQQFDRRIIIEHGVDAREFEVGVLGWYDAEASVVGEVTVHGHDFYDYAAKYQDSTTDLSIPANIPCEVAQTMRQLAVKAFHILDCAGLARVDFFWEERSGMVFLNEINTLPGFTPYSMYPVLWEVTGVPYSQLLDRLIAIAIERHQQQSRRR</sequence>
<evidence type="ECO:0000256" key="20">
    <source>
        <dbReference type="ARBA" id="ARBA00076288"/>
    </source>
</evidence>
<reference evidence="28 29" key="1">
    <citation type="journal article" date="2014" name="BMC Genomics">
        <title>Comparison of environmental and isolate Sulfobacillus genomes reveals diverse carbon, sulfur, nitrogen, and hydrogen metabolisms.</title>
        <authorList>
            <person name="Justice N.B."/>
            <person name="Norman A."/>
            <person name="Brown C.T."/>
            <person name="Singh A."/>
            <person name="Thomas B.C."/>
            <person name="Banfield J.F."/>
        </authorList>
    </citation>
    <scope>NUCLEOTIDE SEQUENCE [LARGE SCALE GENOMIC DNA]</scope>
    <source>
        <strain evidence="28">AMDSBA4</strain>
    </source>
</reference>
<comment type="catalytic activity">
    <reaction evidence="17 22">
        <text>2 D-alanine + ATP = D-alanyl-D-alanine + ADP + phosphate + H(+)</text>
        <dbReference type="Rhea" id="RHEA:11224"/>
        <dbReference type="ChEBI" id="CHEBI:15378"/>
        <dbReference type="ChEBI" id="CHEBI:30616"/>
        <dbReference type="ChEBI" id="CHEBI:43474"/>
        <dbReference type="ChEBI" id="CHEBI:57416"/>
        <dbReference type="ChEBI" id="CHEBI:57822"/>
        <dbReference type="ChEBI" id="CHEBI:456216"/>
        <dbReference type="EC" id="6.3.2.4"/>
    </reaction>
</comment>
<evidence type="ECO:0000256" key="22">
    <source>
        <dbReference type="HAMAP-Rule" id="MF_00047"/>
    </source>
</evidence>
<feature type="active site" evidence="23">
    <location>
        <position position="331"/>
    </location>
</feature>
<comment type="pathway">
    <text evidence="4 22">Cell wall biogenesis; peptidoglycan biosynthesis.</text>
</comment>
<dbReference type="PROSITE" id="PS00844">
    <property type="entry name" value="DALA_DALA_LIGASE_2"/>
    <property type="match status" value="1"/>
</dbReference>
<dbReference type="GO" id="GO:0071555">
    <property type="term" value="P:cell wall organization"/>
    <property type="evidence" value="ECO:0007669"/>
    <property type="project" value="UniProtKB-KW"/>
</dbReference>
<evidence type="ECO:0000256" key="19">
    <source>
        <dbReference type="ARBA" id="ARBA00068427"/>
    </source>
</evidence>
<evidence type="ECO:0000256" key="24">
    <source>
        <dbReference type="PIRSR" id="PIRSR039102-2"/>
    </source>
</evidence>
<dbReference type="InterPro" id="IPR013815">
    <property type="entry name" value="ATP_grasp_subdomain_1"/>
</dbReference>
<evidence type="ECO:0000256" key="25">
    <source>
        <dbReference type="PIRSR" id="PIRSR039102-3"/>
    </source>
</evidence>
<organism evidence="28 29">
    <name type="scientific">Sulfobacillus benefaciens</name>
    <dbReference type="NCBI Taxonomy" id="453960"/>
    <lineage>
        <taxon>Bacteria</taxon>
        <taxon>Bacillati</taxon>
        <taxon>Bacillota</taxon>
        <taxon>Clostridia</taxon>
        <taxon>Eubacteriales</taxon>
        <taxon>Clostridiales Family XVII. Incertae Sedis</taxon>
        <taxon>Sulfobacillus</taxon>
    </lineage>
</organism>
<comment type="caution">
    <text evidence="28">The sequence shown here is derived from an EMBL/GenBank/DDBJ whole genome shotgun (WGS) entry which is preliminary data.</text>
</comment>
<dbReference type="PROSITE" id="PS00843">
    <property type="entry name" value="DALA_DALA_LIGASE_1"/>
    <property type="match status" value="1"/>
</dbReference>
<evidence type="ECO:0000256" key="9">
    <source>
        <dbReference type="ARBA" id="ARBA00022723"/>
    </source>
</evidence>
<dbReference type="NCBIfam" id="NF002528">
    <property type="entry name" value="PRK01966.1-4"/>
    <property type="match status" value="1"/>
</dbReference>
<feature type="binding site" evidence="25">
    <location>
        <position position="322"/>
    </location>
    <ligand>
        <name>Mg(2+)</name>
        <dbReference type="ChEBI" id="CHEBI:18420"/>
        <label>2</label>
    </ligand>
</feature>
<dbReference type="EC" id="6.3.2.4" evidence="6 22"/>
<feature type="domain" description="ATP-grasp" evidence="27">
    <location>
        <begin position="146"/>
        <end position="353"/>
    </location>
</feature>
<feature type="binding site" evidence="25">
    <location>
        <position position="306"/>
    </location>
    <ligand>
        <name>Mg(2+)</name>
        <dbReference type="ChEBI" id="CHEBI:18420"/>
        <label>1</label>
    </ligand>
</feature>
<feature type="binding site" evidence="24">
    <location>
        <begin position="319"/>
        <end position="320"/>
    </location>
    <ligand>
        <name>ATP</name>
        <dbReference type="ChEBI" id="CHEBI:30616"/>
    </ligand>
</feature>
<dbReference type="Pfam" id="PF07478">
    <property type="entry name" value="Dala_Dala_lig_C"/>
    <property type="match status" value="1"/>
</dbReference>
<dbReference type="InterPro" id="IPR000291">
    <property type="entry name" value="D-Ala_lig_Van_CS"/>
</dbReference>
<evidence type="ECO:0000256" key="21">
    <source>
        <dbReference type="ARBA" id="ARBA00077154"/>
    </source>
</evidence>
<feature type="binding site" evidence="24">
    <location>
        <begin position="187"/>
        <end position="189"/>
    </location>
    <ligand>
        <name>ATP</name>
        <dbReference type="ChEBI" id="CHEBI:30616"/>
    </ligand>
</feature>
<dbReference type="SUPFAM" id="SSF56059">
    <property type="entry name" value="Glutathione synthetase ATP-binding domain-like"/>
    <property type="match status" value="1"/>
</dbReference>
<evidence type="ECO:0000256" key="16">
    <source>
        <dbReference type="ARBA" id="ARBA00023316"/>
    </source>
</evidence>